<organism evidence="9 10">
    <name type="scientific">Geochorda subterranea</name>
    <dbReference type="NCBI Taxonomy" id="3109564"/>
    <lineage>
        <taxon>Bacteria</taxon>
        <taxon>Bacillati</taxon>
        <taxon>Bacillota</taxon>
        <taxon>Limnochordia</taxon>
        <taxon>Limnochordales</taxon>
        <taxon>Geochordaceae</taxon>
        <taxon>Geochorda</taxon>
    </lineage>
</organism>
<evidence type="ECO:0000313" key="10">
    <source>
        <dbReference type="Proteomes" id="UP001333102"/>
    </source>
</evidence>
<feature type="transmembrane region" description="Helical" evidence="7">
    <location>
        <begin position="288"/>
        <end position="315"/>
    </location>
</feature>
<dbReference type="Gene3D" id="1.10.3720.10">
    <property type="entry name" value="MetI-like"/>
    <property type="match status" value="1"/>
</dbReference>
<feature type="transmembrane region" description="Helical" evidence="7">
    <location>
        <begin position="189"/>
        <end position="208"/>
    </location>
</feature>
<dbReference type="PANTHER" id="PTHR30465">
    <property type="entry name" value="INNER MEMBRANE ABC TRANSPORTER"/>
    <property type="match status" value="1"/>
</dbReference>
<comment type="subcellular location">
    <subcellularLocation>
        <location evidence="1 7">Cell membrane</location>
        <topology evidence="1 7">Multi-pass membrane protein</topology>
    </subcellularLocation>
</comment>
<dbReference type="SUPFAM" id="SSF161098">
    <property type="entry name" value="MetI-like"/>
    <property type="match status" value="1"/>
</dbReference>
<accession>A0ABZ1BLX1</accession>
<keyword evidence="2 7" id="KW-0813">Transport</keyword>
<evidence type="ECO:0000256" key="7">
    <source>
        <dbReference type="RuleBase" id="RU363032"/>
    </source>
</evidence>
<dbReference type="EMBL" id="CP141614">
    <property type="protein sequence ID" value="WRP13513.1"/>
    <property type="molecule type" value="Genomic_DNA"/>
</dbReference>
<dbReference type="RefSeq" id="WP_324667758.1">
    <property type="nucleotide sequence ID" value="NZ_CP141614.1"/>
</dbReference>
<evidence type="ECO:0000256" key="5">
    <source>
        <dbReference type="ARBA" id="ARBA00022989"/>
    </source>
</evidence>
<evidence type="ECO:0000256" key="2">
    <source>
        <dbReference type="ARBA" id="ARBA00022448"/>
    </source>
</evidence>
<keyword evidence="10" id="KW-1185">Reference proteome</keyword>
<proteinExistence type="inferred from homology"/>
<evidence type="ECO:0000256" key="6">
    <source>
        <dbReference type="ARBA" id="ARBA00023136"/>
    </source>
</evidence>
<protein>
    <submittedName>
        <fullName evidence="9">ABC transporter permease</fullName>
    </submittedName>
</protein>
<feature type="domain" description="ABC transmembrane type-1" evidence="8">
    <location>
        <begin position="96"/>
        <end position="312"/>
    </location>
</feature>
<keyword evidence="5 7" id="KW-1133">Transmembrane helix</keyword>
<evidence type="ECO:0000313" key="9">
    <source>
        <dbReference type="EMBL" id="WRP13513.1"/>
    </source>
</evidence>
<reference evidence="10" key="1">
    <citation type="submission" date="2023-12" db="EMBL/GenBank/DDBJ databases">
        <title>Novel isolates from deep terrestrial aquifers shed light on the physiology and ecology of the class Limnochordia.</title>
        <authorList>
            <person name="Karnachuk O.V."/>
            <person name="Lukina A.P."/>
            <person name="Avakyan M.R."/>
            <person name="Kadnikov V."/>
            <person name="Begmatov S."/>
            <person name="Beletsky A.V."/>
            <person name="Mardanov A.V."/>
            <person name="Ravin N.V."/>
        </authorList>
    </citation>
    <scope>NUCLEOTIDE SEQUENCE [LARGE SCALE GENOMIC DNA]</scope>
    <source>
        <strain evidence="10">LN</strain>
    </source>
</reference>
<keyword evidence="6 7" id="KW-0472">Membrane</keyword>
<feature type="transmembrane region" description="Helical" evidence="7">
    <location>
        <begin position="246"/>
        <end position="268"/>
    </location>
</feature>
<dbReference type="InterPro" id="IPR045621">
    <property type="entry name" value="BPD_transp_1_N"/>
</dbReference>
<feature type="transmembrane region" description="Helical" evidence="7">
    <location>
        <begin position="100"/>
        <end position="123"/>
    </location>
</feature>
<dbReference type="InterPro" id="IPR035906">
    <property type="entry name" value="MetI-like_sf"/>
</dbReference>
<dbReference type="PROSITE" id="PS50928">
    <property type="entry name" value="ABC_TM1"/>
    <property type="match status" value="1"/>
</dbReference>
<evidence type="ECO:0000256" key="4">
    <source>
        <dbReference type="ARBA" id="ARBA00022692"/>
    </source>
</evidence>
<feature type="transmembrane region" description="Helical" evidence="7">
    <location>
        <begin position="12"/>
        <end position="30"/>
    </location>
</feature>
<dbReference type="Proteomes" id="UP001333102">
    <property type="component" value="Chromosome"/>
</dbReference>
<comment type="similarity">
    <text evidence="7">Belongs to the binding-protein-dependent transport system permease family.</text>
</comment>
<evidence type="ECO:0000256" key="3">
    <source>
        <dbReference type="ARBA" id="ARBA00022475"/>
    </source>
</evidence>
<dbReference type="InterPro" id="IPR000515">
    <property type="entry name" value="MetI-like"/>
</dbReference>
<name>A0ABZ1BLX1_9FIRM</name>
<evidence type="ECO:0000256" key="1">
    <source>
        <dbReference type="ARBA" id="ARBA00004651"/>
    </source>
</evidence>
<gene>
    <name evidence="9" type="ORF">VLY81_08615</name>
</gene>
<dbReference type="Pfam" id="PF19300">
    <property type="entry name" value="BPD_transp_1_N"/>
    <property type="match status" value="1"/>
</dbReference>
<sequence>MWRFIGRRLIQMIPMLLGISLLSFLIMYAAPGSFVSSLKLRPDLSPETIARIEAQFGLDQPVLVQYLRWLWNLLRLDLGQSFTYQVPVTYLIGSRALNTLLLAVSSAAISWLLAFPLGVYAAVRAHTGYDRTLTFVSLLGLSIPNFFLAMLLLFAVVRWRLPLPVGGMTSPGAASWGFWEQVVDVLRHLLIPAVVLGTAGVASLTRYLRSGLLDVLRQEYITTARAKGLPERAVIWRHGLRNALNVMITLFGFELGGLLSGAALTEIITSWPGLGRLILEAVQSQDYYLVMGSVTIGGVMLVTGNLVADILLAWADPRVRLA</sequence>
<dbReference type="CDD" id="cd06261">
    <property type="entry name" value="TM_PBP2"/>
    <property type="match status" value="1"/>
</dbReference>
<keyword evidence="3" id="KW-1003">Cell membrane</keyword>
<keyword evidence="4 7" id="KW-0812">Transmembrane</keyword>
<dbReference type="PANTHER" id="PTHR30465:SF0">
    <property type="entry name" value="OLIGOPEPTIDE TRANSPORT SYSTEM PERMEASE PROTEIN APPB"/>
    <property type="match status" value="1"/>
</dbReference>
<dbReference type="Pfam" id="PF00528">
    <property type="entry name" value="BPD_transp_1"/>
    <property type="match status" value="1"/>
</dbReference>
<feature type="transmembrane region" description="Helical" evidence="7">
    <location>
        <begin position="135"/>
        <end position="157"/>
    </location>
</feature>
<evidence type="ECO:0000259" key="8">
    <source>
        <dbReference type="PROSITE" id="PS50928"/>
    </source>
</evidence>